<accession>A0ABW4NCP5</accession>
<gene>
    <name evidence="5" type="ORF">ACFSC3_09845</name>
</gene>
<proteinExistence type="predicted"/>
<comment type="caution">
    <text evidence="5">The sequence shown here is derived from an EMBL/GenBank/DDBJ whole genome shotgun (WGS) entry which is preliminary data.</text>
</comment>
<dbReference type="InterPro" id="IPR010982">
    <property type="entry name" value="Lambda_DNA-bd_dom_sf"/>
</dbReference>
<sequence length="346" mass="37550">MMIFATPAIFGLSSIMTMPRVPRLDDVATLAGVSPATVSRFLNNPHMVKTATAERIRAAIEATGYVPNMTAGALATNRSRLIAALVPDIAQSIFNDTVEAMIDELSADGNSVVLALTGADNRRLDREINVALARRVDAIILTGIVSDPEVRARLRAQSVTVIETWGLPDDPIDVSVGFSHRQAGEELARFLRGRGYRRPHLVVPRSTRSERRASGFIDRWMREGGPEPTRLDVNVPSHFGQGRLSYRALADLPVQPDVVVCGSDWIAQGLIVEAQAAGIRVPDQIAVTGFGNLRLAGDMRPTITSVDVDGGRIAREVIRVLRARTAGESFDTRIDVGFRIIARESA</sequence>
<dbReference type="PROSITE" id="PS00356">
    <property type="entry name" value="HTH_LACI_1"/>
    <property type="match status" value="1"/>
</dbReference>
<dbReference type="SUPFAM" id="SSF53822">
    <property type="entry name" value="Periplasmic binding protein-like I"/>
    <property type="match status" value="1"/>
</dbReference>
<dbReference type="PANTHER" id="PTHR30146:SF33">
    <property type="entry name" value="TRANSCRIPTIONAL REGULATOR"/>
    <property type="match status" value="1"/>
</dbReference>
<dbReference type="PROSITE" id="PS50932">
    <property type="entry name" value="HTH_LACI_2"/>
    <property type="match status" value="1"/>
</dbReference>
<evidence type="ECO:0000256" key="1">
    <source>
        <dbReference type="ARBA" id="ARBA00023015"/>
    </source>
</evidence>
<dbReference type="InterPro" id="IPR028082">
    <property type="entry name" value="Peripla_BP_I"/>
</dbReference>
<dbReference type="PANTHER" id="PTHR30146">
    <property type="entry name" value="LACI-RELATED TRANSCRIPTIONAL REPRESSOR"/>
    <property type="match status" value="1"/>
</dbReference>
<keyword evidence="6" id="KW-1185">Reference proteome</keyword>
<dbReference type="Gene3D" id="3.40.50.2300">
    <property type="match status" value="2"/>
</dbReference>
<dbReference type="Gene3D" id="1.10.260.40">
    <property type="entry name" value="lambda repressor-like DNA-binding domains"/>
    <property type="match status" value="1"/>
</dbReference>
<evidence type="ECO:0000256" key="3">
    <source>
        <dbReference type="ARBA" id="ARBA00023163"/>
    </source>
</evidence>
<name>A0ABW4NCP5_9SPHN</name>
<evidence type="ECO:0000259" key="4">
    <source>
        <dbReference type="PROSITE" id="PS50932"/>
    </source>
</evidence>
<dbReference type="Pfam" id="PF00356">
    <property type="entry name" value="LacI"/>
    <property type="match status" value="1"/>
</dbReference>
<dbReference type="InterPro" id="IPR000843">
    <property type="entry name" value="HTH_LacI"/>
</dbReference>
<dbReference type="Proteomes" id="UP001597283">
    <property type="component" value="Unassembled WGS sequence"/>
</dbReference>
<dbReference type="GO" id="GO:0003677">
    <property type="term" value="F:DNA binding"/>
    <property type="evidence" value="ECO:0007669"/>
    <property type="project" value="UniProtKB-KW"/>
</dbReference>
<dbReference type="Pfam" id="PF13377">
    <property type="entry name" value="Peripla_BP_3"/>
    <property type="match status" value="1"/>
</dbReference>
<dbReference type="SMART" id="SM00354">
    <property type="entry name" value="HTH_LACI"/>
    <property type="match status" value="1"/>
</dbReference>
<dbReference type="CDD" id="cd01575">
    <property type="entry name" value="PBP1_GntR"/>
    <property type="match status" value="1"/>
</dbReference>
<keyword evidence="2 5" id="KW-0238">DNA-binding</keyword>
<evidence type="ECO:0000313" key="6">
    <source>
        <dbReference type="Proteomes" id="UP001597283"/>
    </source>
</evidence>
<dbReference type="EMBL" id="JBHUFC010000003">
    <property type="protein sequence ID" value="MFD1787876.1"/>
    <property type="molecule type" value="Genomic_DNA"/>
</dbReference>
<protein>
    <submittedName>
        <fullName evidence="5">LacI family DNA-binding transcriptional regulator</fullName>
    </submittedName>
</protein>
<dbReference type="CDD" id="cd01392">
    <property type="entry name" value="HTH_LacI"/>
    <property type="match status" value="1"/>
</dbReference>
<dbReference type="InterPro" id="IPR046335">
    <property type="entry name" value="LacI/GalR-like_sensor"/>
</dbReference>
<evidence type="ECO:0000256" key="2">
    <source>
        <dbReference type="ARBA" id="ARBA00023125"/>
    </source>
</evidence>
<keyword evidence="3" id="KW-0804">Transcription</keyword>
<organism evidence="5 6">
    <name type="scientific">Sphingomonas floccifaciens</name>
    <dbReference type="NCBI Taxonomy" id="1844115"/>
    <lineage>
        <taxon>Bacteria</taxon>
        <taxon>Pseudomonadati</taxon>
        <taxon>Pseudomonadota</taxon>
        <taxon>Alphaproteobacteria</taxon>
        <taxon>Sphingomonadales</taxon>
        <taxon>Sphingomonadaceae</taxon>
        <taxon>Sphingomonas</taxon>
    </lineage>
</organism>
<reference evidence="6" key="1">
    <citation type="journal article" date="2019" name="Int. J. Syst. Evol. Microbiol.">
        <title>The Global Catalogue of Microorganisms (GCM) 10K type strain sequencing project: providing services to taxonomists for standard genome sequencing and annotation.</title>
        <authorList>
            <consortium name="The Broad Institute Genomics Platform"/>
            <consortium name="The Broad Institute Genome Sequencing Center for Infectious Disease"/>
            <person name="Wu L."/>
            <person name="Ma J."/>
        </authorList>
    </citation>
    <scope>NUCLEOTIDE SEQUENCE [LARGE SCALE GENOMIC DNA]</scope>
    <source>
        <strain evidence="6">Q85</strain>
    </source>
</reference>
<evidence type="ECO:0000313" key="5">
    <source>
        <dbReference type="EMBL" id="MFD1787876.1"/>
    </source>
</evidence>
<dbReference type="SUPFAM" id="SSF47413">
    <property type="entry name" value="lambda repressor-like DNA-binding domains"/>
    <property type="match status" value="1"/>
</dbReference>
<keyword evidence="1" id="KW-0805">Transcription regulation</keyword>
<feature type="domain" description="HTH lacI-type" evidence="4">
    <location>
        <begin position="22"/>
        <end position="76"/>
    </location>
</feature>